<feature type="repeat" description="ARM" evidence="2">
    <location>
        <begin position="191"/>
        <end position="233"/>
    </location>
</feature>
<organism evidence="6 7">
    <name type="scientific">Aldrovandia affinis</name>
    <dbReference type="NCBI Taxonomy" id="143900"/>
    <lineage>
        <taxon>Eukaryota</taxon>
        <taxon>Metazoa</taxon>
        <taxon>Chordata</taxon>
        <taxon>Craniata</taxon>
        <taxon>Vertebrata</taxon>
        <taxon>Euteleostomi</taxon>
        <taxon>Actinopterygii</taxon>
        <taxon>Neopterygii</taxon>
        <taxon>Teleostei</taxon>
        <taxon>Notacanthiformes</taxon>
        <taxon>Halosauridae</taxon>
        <taxon>Aldrovandia</taxon>
    </lineage>
</organism>
<proteinExistence type="predicted"/>
<feature type="domain" description="U-box" evidence="5">
    <location>
        <begin position="299"/>
        <end position="527"/>
    </location>
</feature>
<name>A0AAD7TDA8_9TELE</name>
<dbReference type="SMART" id="SM00185">
    <property type="entry name" value="ARM"/>
    <property type="match status" value="10"/>
</dbReference>
<dbReference type="AlphaFoldDB" id="A0AAD7TDA8"/>
<feature type="compositionally biased region" description="Low complexity" evidence="3">
    <location>
        <begin position="630"/>
        <end position="645"/>
    </location>
</feature>
<feature type="domain" description="EDR1/CTR1/ARMC3-like peptidase-like" evidence="4">
    <location>
        <begin position="681"/>
        <end position="820"/>
    </location>
</feature>
<keyword evidence="1" id="KW-0677">Repeat</keyword>
<evidence type="ECO:0000256" key="1">
    <source>
        <dbReference type="ARBA" id="ARBA00022737"/>
    </source>
</evidence>
<dbReference type="InterPro" id="IPR000225">
    <property type="entry name" value="Armadillo"/>
</dbReference>
<dbReference type="SUPFAM" id="SSF48371">
    <property type="entry name" value="ARM repeat"/>
    <property type="match status" value="2"/>
</dbReference>
<accession>A0AAD7TDA8</accession>
<sequence>MGKKVKKEAEAPSKDVFDPLPIESKNPATVVLMLSSAEEEVLAKACEAIYKYAEKGDENKSALVGLGAVEPLSQLISHEDQLVRRNAFMALGVMAANSDVKRLLKKLDIIPSIIGKLSPEEDVVVHEFATLCLVSLSIEFNCKVKIFESSGLDALIQLLTSPDPDVKKNSVECIYNLVQDFPSRAAVHELNGIPPLLELLRSEFPVIQQLALRTLESITTEAGNRMAFREEQGLNRLLELLQSEVFSDLHVEALQVVSNCLQDSETLLLIQQTGGLEKLLQFLAMSAPPDVQMHATKALSRVAQSRTGDNRKILHEHGVEKALINLLAVDHNGVRTTACQMVAAMSENLACRDTFRNLDGIQAIVLLLNSESEEVRESAALALSNLTNGNQFNAITVYEAEGDKLLVRQLQDQCQGAVAYAAAVLTNMAGQEALRCSILAHGAMRALAEPLRATDTRVLASAALAVAALACDADGRADLRDAGGLAPLIKLLSSNSAEVRSNACWAVRVCASDEPAAIEMCRLGALEILQEINSSSNRRNKFSEVALQRLLDSNLPVKYSMTGHLSSTNITLDGFYDPGQARVGHRVLTLEELSKEEVNQHRPVIAVNGKPDQLVSAELKDDRQQDGLVSSRSLSSLSKSTGRTLSRAKSRNRREDEKQKDEDENKAQQEAAVVEKPWTLLYDAEFCDLVTEAAKSILPLQGEREQCISLAKLVSDTMGGAVDRDKLHHFLWELHLSELKLELQSNVIPIGKIKRGTFYHRALLFKALADRIGVSCSLVRGGYNRAWNEVRLTEGPAKAPGCYLRPLTYIVDLMHTPGTLLRSDLPAAIQYQAI</sequence>
<evidence type="ECO:0000259" key="5">
    <source>
        <dbReference type="Pfam" id="PF25598"/>
    </source>
</evidence>
<dbReference type="InterPro" id="IPR011989">
    <property type="entry name" value="ARM-like"/>
</dbReference>
<evidence type="ECO:0000259" key="4">
    <source>
        <dbReference type="Pfam" id="PF14381"/>
    </source>
</evidence>
<evidence type="ECO:0000313" key="6">
    <source>
        <dbReference type="EMBL" id="KAJ8418735.1"/>
    </source>
</evidence>
<gene>
    <name evidence="6" type="ORF">AAFF_G00002340</name>
</gene>
<dbReference type="InterPro" id="IPR058678">
    <property type="entry name" value="ARM_PUB"/>
</dbReference>
<reference evidence="6" key="1">
    <citation type="journal article" date="2023" name="Science">
        <title>Genome structures resolve the early diversification of teleost fishes.</title>
        <authorList>
            <person name="Parey E."/>
            <person name="Louis A."/>
            <person name="Montfort J."/>
            <person name="Bouchez O."/>
            <person name="Roques C."/>
            <person name="Iampietro C."/>
            <person name="Lluch J."/>
            <person name="Castinel A."/>
            <person name="Donnadieu C."/>
            <person name="Desvignes T."/>
            <person name="Floi Bucao C."/>
            <person name="Jouanno E."/>
            <person name="Wen M."/>
            <person name="Mejri S."/>
            <person name="Dirks R."/>
            <person name="Jansen H."/>
            <person name="Henkel C."/>
            <person name="Chen W.J."/>
            <person name="Zahm M."/>
            <person name="Cabau C."/>
            <person name="Klopp C."/>
            <person name="Thompson A.W."/>
            <person name="Robinson-Rechavi M."/>
            <person name="Braasch I."/>
            <person name="Lecointre G."/>
            <person name="Bobe J."/>
            <person name="Postlethwait J.H."/>
            <person name="Berthelot C."/>
            <person name="Roest Crollius H."/>
            <person name="Guiguen Y."/>
        </authorList>
    </citation>
    <scope>NUCLEOTIDE SEQUENCE</scope>
    <source>
        <strain evidence="6">NC1722</strain>
    </source>
</reference>
<dbReference type="InterPro" id="IPR052441">
    <property type="entry name" value="Armadillo-Ser/Thr_Kinase"/>
</dbReference>
<feature type="repeat" description="ARM" evidence="2">
    <location>
        <begin position="359"/>
        <end position="391"/>
    </location>
</feature>
<dbReference type="PROSITE" id="PS50176">
    <property type="entry name" value="ARM_REPEAT"/>
    <property type="match status" value="3"/>
</dbReference>
<dbReference type="Pfam" id="PF00514">
    <property type="entry name" value="Arm"/>
    <property type="match status" value="2"/>
</dbReference>
<feature type="region of interest" description="Disordered" evidence="3">
    <location>
        <begin position="619"/>
        <end position="670"/>
    </location>
</feature>
<evidence type="ECO:0000256" key="3">
    <source>
        <dbReference type="SAM" id="MobiDB-lite"/>
    </source>
</evidence>
<feature type="repeat" description="ARM" evidence="2">
    <location>
        <begin position="150"/>
        <end position="192"/>
    </location>
</feature>
<dbReference type="Proteomes" id="UP001221898">
    <property type="component" value="Unassembled WGS sequence"/>
</dbReference>
<protein>
    <recommendedName>
        <fullName evidence="8">Armadillo repeat-containing protein 3</fullName>
    </recommendedName>
</protein>
<dbReference type="EMBL" id="JAINUG010000001">
    <property type="protein sequence ID" value="KAJ8418735.1"/>
    <property type="molecule type" value="Genomic_DNA"/>
</dbReference>
<dbReference type="PANTHER" id="PTHR46618:SF1">
    <property type="entry name" value="ARMADILLO REPEAT-CONTAINING PROTEIN 3"/>
    <property type="match status" value="1"/>
</dbReference>
<keyword evidence="7" id="KW-1185">Reference proteome</keyword>
<dbReference type="PANTHER" id="PTHR46618">
    <property type="entry name" value="ARMADILLO REPEAT-CONTAINING PROTEIN 3"/>
    <property type="match status" value="1"/>
</dbReference>
<evidence type="ECO:0000313" key="7">
    <source>
        <dbReference type="Proteomes" id="UP001221898"/>
    </source>
</evidence>
<comment type="caution">
    <text evidence="6">The sequence shown here is derived from an EMBL/GenBank/DDBJ whole genome shotgun (WGS) entry which is preliminary data.</text>
</comment>
<feature type="compositionally biased region" description="Basic and acidic residues" evidence="3">
    <location>
        <begin position="653"/>
        <end position="667"/>
    </location>
</feature>
<evidence type="ECO:0008006" key="8">
    <source>
        <dbReference type="Google" id="ProtNLM"/>
    </source>
</evidence>
<dbReference type="Pfam" id="PF25598">
    <property type="entry name" value="ARM_PUB"/>
    <property type="match status" value="1"/>
</dbReference>
<dbReference type="Pfam" id="PF14381">
    <property type="entry name" value="EDR1_CTR1_ARMC3_pept"/>
    <property type="match status" value="1"/>
</dbReference>
<dbReference type="InterPro" id="IPR055164">
    <property type="entry name" value="EDR1/CTR1/ARMC3-like_pept-like"/>
</dbReference>
<evidence type="ECO:0000256" key="2">
    <source>
        <dbReference type="PROSITE-ProRule" id="PRU00259"/>
    </source>
</evidence>
<dbReference type="Gene3D" id="1.25.10.10">
    <property type="entry name" value="Leucine-rich Repeat Variant"/>
    <property type="match status" value="2"/>
</dbReference>
<dbReference type="InterPro" id="IPR016024">
    <property type="entry name" value="ARM-type_fold"/>
</dbReference>